<dbReference type="PROSITE" id="PS50194">
    <property type="entry name" value="FILAMIN_REPEAT"/>
    <property type="match status" value="9"/>
</dbReference>
<comment type="subcellular location">
    <subcellularLocation>
        <location evidence="1">Cytoplasm</location>
        <location evidence="1">Cytoskeleton</location>
    </subcellularLocation>
</comment>
<dbReference type="InterPro" id="IPR044801">
    <property type="entry name" value="Filamin"/>
</dbReference>
<proteinExistence type="inferred from homology"/>
<feature type="region of interest" description="Disordered" evidence="8">
    <location>
        <begin position="217"/>
        <end position="237"/>
    </location>
</feature>
<dbReference type="OMA" id="GWANNYL"/>
<evidence type="ECO:0000256" key="4">
    <source>
        <dbReference type="ARBA" id="ARBA00022737"/>
    </source>
</evidence>
<protein>
    <submittedName>
        <fullName evidence="9">Uncharacterized protein</fullName>
    </submittedName>
</protein>
<feature type="repeat" description="Filamin" evidence="7">
    <location>
        <begin position="294"/>
        <end position="343"/>
    </location>
</feature>
<dbReference type="SMART" id="SM00557">
    <property type="entry name" value="IG_FLMN"/>
    <property type="match status" value="9"/>
</dbReference>
<keyword evidence="4" id="KW-0677">Repeat</keyword>
<feature type="repeat" description="Filamin" evidence="7">
    <location>
        <begin position="433"/>
        <end position="521"/>
    </location>
</feature>
<feature type="region of interest" description="Disordered" evidence="8">
    <location>
        <begin position="63"/>
        <end position="108"/>
    </location>
</feature>
<evidence type="ECO:0000313" key="9">
    <source>
        <dbReference type="EMBL" id="KAJ6215989.1"/>
    </source>
</evidence>
<accession>A0A9Q0LZ70</accession>
<feature type="compositionally biased region" description="Low complexity" evidence="8">
    <location>
        <begin position="40"/>
        <end position="49"/>
    </location>
</feature>
<keyword evidence="5" id="KW-0009">Actin-binding</keyword>
<dbReference type="PANTHER" id="PTHR38537">
    <property type="entry name" value="JITTERBUG, ISOFORM N"/>
    <property type="match status" value="1"/>
</dbReference>
<keyword evidence="10" id="KW-1185">Reference proteome</keyword>
<dbReference type="Pfam" id="PF00630">
    <property type="entry name" value="Filamin"/>
    <property type="match status" value="9"/>
</dbReference>
<dbReference type="FunFam" id="2.60.40.10:FF:000096">
    <property type="entry name" value="filamin-C isoform X2"/>
    <property type="match status" value="1"/>
</dbReference>
<feature type="repeat" description="Filamin" evidence="7">
    <location>
        <begin position="915"/>
        <end position="1006"/>
    </location>
</feature>
<dbReference type="GO" id="GO:0051015">
    <property type="term" value="F:actin filament binding"/>
    <property type="evidence" value="ECO:0007669"/>
    <property type="project" value="InterPro"/>
</dbReference>
<feature type="repeat" description="Filamin" evidence="7">
    <location>
        <begin position="614"/>
        <end position="714"/>
    </location>
</feature>
<feature type="region of interest" description="Disordered" evidence="8">
    <location>
        <begin position="27"/>
        <end position="49"/>
    </location>
</feature>
<dbReference type="GO" id="GO:0030036">
    <property type="term" value="P:actin cytoskeleton organization"/>
    <property type="evidence" value="ECO:0007669"/>
    <property type="project" value="InterPro"/>
</dbReference>
<evidence type="ECO:0000256" key="6">
    <source>
        <dbReference type="ARBA" id="ARBA00023212"/>
    </source>
</evidence>
<dbReference type="InterPro" id="IPR017868">
    <property type="entry name" value="Filamin/ABP280_repeat-like"/>
</dbReference>
<evidence type="ECO:0000256" key="5">
    <source>
        <dbReference type="ARBA" id="ARBA00023203"/>
    </source>
</evidence>
<dbReference type="FunFam" id="2.60.40.10:FF:000140">
    <property type="entry name" value="FiLamiN (Actin binding protein) homolog"/>
    <property type="match status" value="1"/>
</dbReference>
<evidence type="ECO:0000256" key="7">
    <source>
        <dbReference type="PROSITE-ProRule" id="PRU00087"/>
    </source>
</evidence>
<dbReference type="PANTHER" id="PTHR38537:SF8">
    <property type="entry name" value="FILAMIN-A"/>
    <property type="match status" value="1"/>
</dbReference>
<dbReference type="FunFam" id="2.60.40.10:FF:000092">
    <property type="entry name" value="Filamin-B isoform B"/>
    <property type="match status" value="1"/>
</dbReference>
<evidence type="ECO:0000256" key="2">
    <source>
        <dbReference type="ARBA" id="ARBA00009238"/>
    </source>
</evidence>
<dbReference type="Gene3D" id="2.60.40.10">
    <property type="entry name" value="Immunoglobulins"/>
    <property type="match status" value="9"/>
</dbReference>
<dbReference type="Proteomes" id="UP001142055">
    <property type="component" value="Chromosome 4"/>
</dbReference>
<dbReference type="GO" id="GO:0005856">
    <property type="term" value="C:cytoskeleton"/>
    <property type="evidence" value="ECO:0007669"/>
    <property type="project" value="UniProtKB-SubCell"/>
</dbReference>
<name>A0A9Q0LZ70_BLOTA</name>
<keyword evidence="6" id="KW-0206">Cytoskeleton</keyword>
<gene>
    <name evidence="9" type="ORF">RDWZM_010489</name>
</gene>
<dbReference type="AlphaFoldDB" id="A0A9Q0LZ70"/>
<feature type="repeat" description="Filamin" evidence="7">
    <location>
        <begin position="524"/>
        <end position="616"/>
    </location>
</feature>
<organism evidence="9 10">
    <name type="scientific">Blomia tropicalis</name>
    <name type="common">Mite</name>
    <dbReference type="NCBI Taxonomy" id="40697"/>
    <lineage>
        <taxon>Eukaryota</taxon>
        <taxon>Metazoa</taxon>
        <taxon>Ecdysozoa</taxon>
        <taxon>Arthropoda</taxon>
        <taxon>Chelicerata</taxon>
        <taxon>Arachnida</taxon>
        <taxon>Acari</taxon>
        <taxon>Acariformes</taxon>
        <taxon>Sarcoptiformes</taxon>
        <taxon>Astigmata</taxon>
        <taxon>Glycyphagoidea</taxon>
        <taxon>Echimyopodidae</taxon>
        <taxon>Blomia</taxon>
    </lineage>
</organism>
<dbReference type="SUPFAM" id="SSF81296">
    <property type="entry name" value="E set domains"/>
    <property type="match status" value="9"/>
</dbReference>
<dbReference type="InterPro" id="IPR014756">
    <property type="entry name" value="Ig_E-set"/>
</dbReference>
<feature type="compositionally biased region" description="Basic and acidic residues" evidence="8">
    <location>
        <begin position="63"/>
        <end position="74"/>
    </location>
</feature>
<evidence type="ECO:0000256" key="8">
    <source>
        <dbReference type="SAM" id="MobiDB-lite"/>
    </source>
</evidence>
<reference evidence="9" key="1">
    <citation type="submission" date="2022-12" db="EMBL/GenBank/DDBJ databases">
        <title>Genome assemblies of Blomia tropicalis.</title>
        <authorList>
            <person name="Cui Y."/>
        </authorList>
    </citation>
    <scope>NUCLEOTIDE SEQUENCE</scope>
    <source>
        <tissue evidence="9">Adult mites</tissue>
    </source>
</reference>
<feature type="compositionally biased region" description="Polar residues" evidence="8">
    <location>
        <begin position="75"/>
        <end position="91"/>
    </location>
</feature>
<sequence>MKTRASISTIPHHLPFYTYGGDGVKSPPLSAPIPNENYDDNSSSNSSDSIRLVRIRSYTLSPDIRHNDQNHNDLHSYQNINYHNSHDSSQLTSTPTPTSTPPTPQQRKCNRIREQSILADQCEQPLLPIYESDRIIFQCPTDPVCRSRLSPDRIMVLLPVMYEPEPEPECTVTAGTTVWSYRKNLIEQRIRSEQLTPISSAYYRTQQRQRHLRLYEPEEESEHEQEEINEFEEEEEEIDRNNNHIIRYNNRKHYTNHSFEGDRHIEVKKSLRTYRSRSVSPRKQLHKYNVRRMPTNEMEKPTIVDNRDGTISLKYDPKKEGNYEMQIKYNAEHIKGSPYKFVVDNTSKGLVTAFGTGLSNGIAGEPCSFTVYTKGAGAGALQVAVEGPSKAEISCKDNKDGTVGVSYVPPAPGEYRINVKFADRAINGSPFSAKIVGEGRKRSQISVGGASEVPLRIQEKDTKLLNASIVAPSGLEEPCFLKKLNNTQLGISFTPRENGEHLVNVKKMGSHIAGSPFRINVLDRDIGNAHNVKISGSGLKEGKTNTANKIDIVTNEAGYGGLSVSIEGPSKADIQYVDKGSGELAVTYNPSEPGFYILNVKFADHHVPGSPFTIKVTGPGTNLQRENRKLEREAVPIADIGAECKLTFKIPQTCAFDMSARVAAPSGESEDAEIIDLEDCLYAVHFIPKETGIHTVSVRHKDIHIPGSPFQFTVGPLHDFGAHRVHAGGPGLERATVNEKFFSLDEHVGEFNVWTREAGAGSLAVSVEGPSKAEIDFTDRKDGSGYVTYKVNQAGEYRIGIKFNDQHIPDSPYKVYAVAQVGDSRKIELGAIPAEHMLKVNSPVTFTLNMNGAKGQLDGKVIAPSGTEDDCFLTKIDDDQWALRFMPHENGVHRIHIRFNGVHIPESPFSMRIGHDDADPAAVQVSGSGIKEARTGVKTDFIIDTCNAGSGTLAVTIDGPSKVSMDCTDVEEGYKVRYTPLAPGEYLITIKYNGYHIVGSPFKVRSVGSKSIADISAGEQSQVVVETVTKQAKNKGDPMPKFRSDAKMVESKGLGLKRAVLNRQNTFNVNASNAGNNVMYVAVYGPRGPCESIDIRHQGRNNYNVTYTPRERGEHIIAVRYGEQHIPGSPFKVECNP</sequence>
<evidence type="ECO:0000256" key="1">
    <source>
        <dbReference type="ARBA" id="ARBA00004245"/>
    </source>
</evidence>
<dbReference type="InterPro" id="IPR001298">
    <property type="entry name" value="Filamin/ABP280_rpt"/>
</dbReference>
<dbReference type="EMBL" id="JAPWDV010000004">
    <property type="protein sequence ID" value="KAJ6215989.1"/>
    <property type="molecule type" value="Genomic_DNA"/>
</dbReference>
<dbReference type="InterPro" id="IPR013783">
    <property type="entry name" value="Ig-like_fold"/>
</dbReference>
<feature type="repeat" description="Filamin" evidence="7">
    <location>
        <begin position="819"/>
        <end position="913"/>
    </location>
</feature>
<feature type="repeat" description="Filamin" evidence="7">
    <location>
        <begin position="343"/>
        <end position="435"/>
    </location>
</feature>
<comment type="similarity">
    <text evidence="2">Belongs to the filamin family.</text>
</comment>
<feature type="repeat" description="Filamin" evidence="7">
    <location>
        <begin position="1041"/>
        <end position="1135"/>
    </location>
</feature>
<evidence type="ECO:0000256" key="3">
    <source>
        <dbReference type="ARBA" id="ARBA00022490"/>
    </source>
</evidence>
<keyword evidence="3" id="KW-0963">Cytoplasm</keyword>
<comment type="caution">
    <text evidence="9">The sequence shown here is derived from an EMBL/GenBank/DDBJ whole genome shotgun (WGS) entry which is preliminary data.</text>
</comment>
<evidence type="ECO:0000313" key="10">
    <source>
        <dbReference type="Proteomes" id="UP001142055"/>
    </source>
</evidence>
<feature type="repeat" description="Filamin" evidence="7">
    <location>
        <begin position="717"/>
        <end position="817"/>
    </location>
</feature>